<dbReference type="InterPro" id="IPR023393">
    <property type="entry name" value="START-like_dom_sf"/>
</dbReference>
<sequence>MPVVSTTRDTDALTLTLVADLAAPAEKVWELWEDAHKLSQWWGPPSWPATFVTHELTEGGESRYYMTGPDGEQAKGWWTTTTVTSPWLIEFDDGFAGPDGEPLDRSDCTHNVVTLATTDGGTRMTITAHFRDGTQMEQMGAMDMEQGLTEAVSQMDDLLA</sequence>
<name>A0A2T8F5E8_9ACTN</name>
<evidence type="ECO:0000256" key="1">
    <source>
        <dbReference type="ARBA" id="ARBA00006817"/>
    </source>
</evidence>
<evidence type="ECO:0000313" key="3">
    <source>
        <dbReference type="EMBL" id="PVG80948.1"/>
    </source>
</evidence>
<dbReference type="Proteomes" id="UP000246018">
    <property type="component" value="Unassembled WGS sequence"/>
</dbReference>
<dbReference type="Pfam" id="PF08327">
    <property type="entry name" value="AHSA1"/>
    <property type="match status" value="1"/>
</dbReference>
<evidence type="ECO:0000259" key="2">
    <source>
        <dbReference type="Pfam" id="PF08327"/>
    </source>
</evidence>
<reference evidence="3 4" key="1">
    <citation type="submission" date="2018-04" db="EMBL/GenBank/DDBJ databases">
        <title>Genome of Nocardioides gansuensis WSJ-1.</title>
        <authorList>
            <person name="Wu S."/>
            <person name="Wang G."/>
        </authorList>
    </citation>
    <scope>NUCLEOTIDE SEQUENCE [LARGE SCALE GENOMIC DNA]</scope>
    <source>
        <strain evidence="3 4">WSJ-1</strain>
    </source>
</reference>
<keyword evidence="4" id="KW-1185">Reference proteome</keyword>
<dbReference type="EMBL" id="QDGZ01000011">
    <property type="protein sequence ID" value="PVG80948.1"/>
    <property type="molecule type" value="Genomic_DNA"/>
</dbReference>
<protein>
    <submittedName>
        <fullName evidence="3">Polyketide cyclase</fullName>
    </submittedName>
</protein>
<dbReference type="CDD" id="cd07814">
    <property type="entry name" value="SRPBCC_CalC_Aha1-like"/>
    <property type="match status" value="1"/>
</dbReference>
<dbReference type="SUPFAM" id="SSF55961">
    <property type="entry name" value="Bet v1-like"/>
    <property type="match status" value="1"/>
</dbReference>
<comment type="similarity">
    <text evidence="1">Belongs to the AHA1 family.</text>
</comment>
<comment type="caution">
    <text evidence="3">The sequence shown here is derived from an EMBL/GenBank/DDBJ whole genome shotgun (WGS) entry which is preliminary data.</text>
</comment>
<evidence type="ECO:0000313" key="4">
    <source>
        <dbReference type="Proteomes" id="UP000246018"/>
    </source>
</evidence>
<feature type="domain" description="Activator of Hsp90 ATPase homologue 1/2-like C-terminal" evidence="2">
    <location>
        <begin position="22"/>
        <end position="159"/>
    </location>
</feature>
<dbReference type="OrthoDB" id="3365660at2"/>
<organism evidence="3 4">
    <name type="scientific">Nocardioides gansuensis</name>
    <dbReference type="NCBI Taxonomy" id="2138300"/>
    <lineage>
        <taxon>Bacteria</taxon>
        <taxon>Bacillati</taxon>
        <taxon>Actinomycetota</taxon>
        <taxon>Actinomycetes</taxon>
        <taxon>Propionibacteriales</taxon>
        <taxon>Nocardioidaceae</taxon>
        <taxon>Nocardioides</taxon>
    </lineage>
</organism>
<accession>A0A2T8F5E8</accession>
<dbReference type="Gene3D" id="3.30.530.20">
    <property type="match status" value="1"/>
</dbReference>
<proteinExistence type="inferred from homology"/>
<dbReference type="RefSeq" id="WP_116574134.1">
    <property type="nucleotide sequence ID" value="NZ_QDGZ01000011.1"/>
</dbReference>
<dbReference type="AlphaFoldDB" id="A0A2T8F5E8"/>
<dbReference type="InterPro" id="IPR013538">
    <property type="entry name" value="ASHA1/2-like_C"/>
</dbReference>
<gene>
    <name evidence="3" type="ORF">DDE18_20510</name>
</gene>